<reference evidence="1 2" key="1">
    <citation type="journal article" date="2014" name="Int. J. Syst. Evol. Microbiol.">
        <title>Phaeodactylibacter xiamenensis gen. nov., sp. nov., a member of the family Saprospiraceae isolated from the marine alga Phaeodactylum tricornutum.</title>
        <authorList>
            <person name="Chen Z.Jr."/>
            <person name="Lei X."/>
            <person name="Lai Q."/>
            <person name="Li Y."/>
            <person name="Zhang B."/>
            <person name="Zhang J."/>
            <person name="Zhang H."/>
            <person name="Yang L."/>
            <person name="Zheng W."/>
            <person name="Tian Y."/>
            <person name="Yu Z."/>
            <person name="Xu H.Jr."/>
            <person name="Zheng T."/>
        </authorList>
    </citation>
    <scope>NUCLEOTIDE SEQUENCE [LARGE SCALE GENOMIC DNA]</scope>
    <source>
        <strain evidence="1 2">KD52</strain>
    </source>
</reference>
<keyword evidence="2" id="KW-1185">Reference proteome</keyword>
<name>A0A098S135_9BACT</name>
<dbReference type="Pfam" id="PF01501">
    <property type="entry name" value="Glyco_transf_8"/>
    <property type="match status" value="1"/>
</dbReference>
<dbReference type="AlphaFoldDB" id="A0A098S135"/>
<dbReference type="InterPro" id="IPR029044">
    <property type="entry name" value="Nucleotide-diphossugar_trans"/>
</dbReference>
<dbReference type="GO" id="GO:0016757">
    <property type="term" value="F:glycosyltransferase activity"/>
    <property type="evidence" value="ECO:0007669"/>
    <property type="project" value="InterPro"/>
</dbReference>
<accession>A0A098S135</accession>
<comment type="caution">
    <text evidence="1">The sequence shown here is derived from an EMBL/GenBank/DDBJ whole genome shotgun (WGS) entry which is preliminary data.</text>
</comment>
<dbReference type="EMBL" id="JPOS01000084">
    <property type="protein sequence ID" value="KGE85558.1"/>
    <property type="molecule type" value="Genomic_DNA"/>
</dbReference>
<evidence type="ECO:0000313" key="1">
    <source>
        <dbReference type="EMBL" id="KGE85558.1"/>
    </source>
</evidence>
<dbReference type="PANTHER" id="PTHR11183">
    <property type="entry name" value="GLYCOGENIN SUBFAMILY MEMBER"/>
    <property type="match status" value="1"/>
</dbReference>
<dbReference type="RefSeq" id="WP_044227413.1">
    <property type="nucleotide sequence ID" value="NZ_JBKAGJ010000003.1"/>
</dbReference>
<dbReference type="InterPro" id="IPR002495">
    <property type="entry name" value="Glyco_trans_8"/>
</dbReference>
<dbReference type="SUPFAM" id="SSF53448">
    <property type="entry name" value="Nucleotide-diphospho-sugar transferases"/>
    <property type="match status" value="1"/>
</dbReference>
<evidence type="ECO:0008006" key="3">
    <source>
        <dbReference type="Google" id="ProtNLM"/>
    </source>
</evidence>
<protein>
    <recommendedName>
        <fullName evidence="3">Glycosyl transferase</fullName>
    </recommendedName>
</protein>
<dbReference type="OrthoDB" id="695971at2"/>
<evidence type="ECO:0000313" key="2">
    <source>
        <dbReference type="Proteomes" id="UP000029736"/>
    </source>
</evidence>
<dbReference type="Proteomes" id="UP000029736">
    <property type="component" value="Unassembled WGS sequence"/>
</dbReference>
<dbReference type="STRING" id="1524460.IX84_25950"/>
<organism evidence="1 2">
    <name type="scientific">Phaeodactylibacter xiamenensis</name>
    <dbReference type="NCBI Taxonomy" id="1524460"/>
    <lineage>
        <taxon>Bacteria</taxon>
        <taxon>Pseudomonadati</taxon>
        <taxon>Bacteroidota</taxon>
        <taxon>Saprospiria</taxon>
        <taxon>Saprospirales</taxon>
        <taxon>Haliscomenobacteraceae</taxon>
        <taxon>Phaeodactylibacter</taxon>
    </lineage>
</organism>
<dbReference type="Gene3D" id="3.90.550.10">
    <property type="entry name" value="Spore Coat Polysaccharide Biosynthesis Protein SpsA, Chain A"/>
    <property type="match status" value="1"/>
</dbReference>
<sequence>MAFWSKPEKKPHCLITITTSDFIPGTLVMLYTFFKYNKWFDGDIIIYGYGLSDSEKSLLERFPNVQFAAPREDLLQAIDKVVAVRRDLAHKKMVFYSLNLFMLEGYKRYMYIDSDVLIQGDFGELMDLEYPMMCVPDRATYLGKAKDGTTFQVAQAPTEEDHFWYRTFNAGIMFFTDEWVNKKTYKELLKLVNPDLYKSLKRPSTDQYLLNMYFRKDYHALPGTYNFRLGLADIIKDREGDTLDTAKLVHYSGKKNPWKHMQMENNLTKQPLFYEAMLKWMDAYQDYFTFVKQMEEGLIDVSFFGKVTQR</sequence>
<dbReference type="InterPro" id="IPR050587">
    <property type="entry name" value="GNT1/Glycosyltrans_8"/>
</dbReference>
<proteinExistence type="predicted"/>
<gene>
    <name evidence="1" type="ORF">IX84_25950</name>
</gene>